<dbReference type="GO" id="GO:0008146">
    <property type="term" value="F:sulfotransferase activity"/>
    <property type="evidence" value="ECO:0007669"/>
    <property type="project" value="InterPro"/>
</dbReference>
<dbReference type="SUPFAM" id="SSF52540">
    <property type="entry name" value="P-loop containing nucleoside triphosphate hydrolases"/>
    <property type="match status" value="1"/>
</dbReference>
<dbReference type="Gene3D" id="3.40.50.300">
    <property type="entry name" value="P-loop containing nucleotide triphosphate hydrolases"/>
    <property type="match status" value="1"/>
</dbReference>
<comment type="caution">
    <text evidence="2">The sequence shown here is derived from an EMBL/GenBank/DDBJ whole genome shotgun (WGS) entry which is preliminary data.</text>
</comment>
<keyword evidence="3" id="KW-1185">Reference proteome</keyword>
<gene>
    <name evidence="2" type="ORF">D1222_12780</name>
</gene>
<dbReference type="EMBL" id="QWGA01000008">
    <property type="protein sequence ID" value="RIJ27277.1"/>
    <property type="molecule type" value="Genomic_DNA"/>
</dbReference>
<proteinExistence type="predicted"/>
<evidence type="ECO:0000256" key="1">
    <source>
        <dbReference type="SAM" id="MobiDB-lite"/>
    </source>
</evidence>
<sequence>MQVSLAYIFYHIPKTAGTSVKRVLNKWFVLERELARPVKSRPGTVCMTGHYGGRLAGTNASLLSRDSRVVGNPDVKVFTFVRDPVSHFISYYYHQMRHSNLTLSLAEFSQRAFEFSLSKTLNIKHEEEIEERLSNFFFVGLTEDIESSIALLAERVGKPPLAVPKERVGIRDEQVTTLSDAELEMLEKKFALDRKIFDRVRRSISGEAPLVWKGADQFRDIAAKTANPPTSIGKKETAVAFIDEFYVSDGASNFSGPFACDKPLHLHLTFTVHDASQRVQPAFRVCWNEQTVFTVGYTPGDGSDRFAEGTHTVSAVIPPHLLNISQYELEASLCDPDPVQRWDISESLVTAEIVPPSSDQPSAAGDWKSPFPGPIRPLLAWQKSAKPQ</sequence>
<protein>
    <recommendedName>
        <fullName evidence="4">Sulfotransferase family protein</fullName>
    </recommendedName>
</protein>
<accession>A0A399RBB7</accession>
<feature type="region of interest" description="Disordered" evidence="1">
    <location>
        <begin position="355"/>
        <end position="375"/>
    </location>
</feature>
<evidence type="ECO:0000313" key="3">
    <source>
        <dbReference type="Proteomes" id="UP000265845"/>
    </source>
</evidence>
<dbReference type="InterPro" id="IPR027417">
    <property type="entry name" value="P-loop_NTPase"/>
</dbReference>
<dbReference type="Proteomes" id="UP000265845">
    <property type="component" value="Unassembled WGS sequence"/>
</dbReference>
<reference evidence="2 3" key="1">
    <citation type="submission" date="2018-08" db="EMBL/GenBank/DDBJ databases">
        <title>Henriciella mobilis sp. nov., isolated from seawater.</title>
        <authorList>
            <person name="Cheng H."/>
            <person name="Wu Y.-H."/>
            <person name="Xu X.-W."/>
            <person name="Guo L.-L."/>
        </authorList>
    </citation>
    <scope>NUCLEOTIDE SEQUENCE [LARGE SCALE GENOMIC DNA]</scope>
    <source>
        <strain evidence="2 3">CCUG67844</strain>
    </source>
</reference>
<dbReference type="AlphaFoldDB" id="A0A399RBB7"/>
<dbReference type="InterPro" id="IPR005331">
    <property type="entry name" value="Sulfotransferase"/>
</dbReference>
<evidence type="ECO:0008006" key="4">
    <source>
        <dbReference type="Google" id="ProtNLM"/>
    </source>
</evidence>
<organism evidence="2 3">
    <name type="scientific">Henriciella algicola</name>
    <dbReference type="NCBI Taxonomy" id="1608422"/>
    <lineage>
        <taxon>Bacteria</taxon>
        <taxon>Pseudomonadati</taxon>
        <taxon>Pseudomonadota</taxon>
        <taxon>Alphaproteobacteria</taxon>
        <taxon>Hyphomonadales</taxon>
        <taxon>Hyphomonadaceae</taxon>
        <taxon>Henriciella</taxon>
    </lineage>
</organism>
<name>A0A399RBB7_9PROT</name>
<dbReference type="Pfam" id="PF03567">
    <property type="entry name" value="Sulfotransfer_2"/>
    <property type="match status" value="1"/>
</dbReference>
<dbReference type="GO" id="GO:0016020">
    <property type="term" value="C:membrane"/>
    <property type="evidence" value="ECO:0007669"/>
    <property type="project" value="InterPro"/>
</dbReference>
<evidence type="ECO:0000313" key="2">
    <source>
        <dbReference type="EMBL" id="RIJ27277.1"/>
    </source>
</evidence>
<dbReference type="OrthoDB" id="1407035at2"/>